<dbReference type="Gene3D" id="3.90.1280.10">
    <property type="entry name" value="HSP33 redox switch-like"/>
    <property type="match status" value="1"/>
</dbReference>
<dbReference type="InterPro" id="IPR016153">
    <property type="entry name" value="Heat_shock_Hsp33_N"/>
</dbReference>
<dbReference type="AlphaFoldDB" id="A0A1X9NF97"/>
<dbReference type="Pfam" id="PF01430">
    <property type="entry name" value="HSP33"/>
    <property type="match status" value="1"/>
</dbReference>
<comment type="subcellular location">
    <subcellularLocation>
        <location evidence="6">Cytoplasm</location>
    </subcellularLocation>
</comment>
<dbReference type="Gene3D" id="3.55.30.10">
    <property type="entry name" value="Hsp33 domain"/>
    <property type="match status" value="1"/>
</dbReference>
<gene>
    <name evidence="6" type="primary">hslO</name>
    <name evidence="7" type="ORF">BST96_05525</name>
</gene>
<evidence type="ECO:0000256" key="6">
    <source>
        <dbReference type="HAMAP-Rule" id="MF_00117"/>
    </source>
</evidence>
<dbReference type="GO" id="GO:0051082">
    <property type="term" value="F:unfolded protein binding"/>
    <property type="evidence" value="ECO:0007669"/>
    <property type="project" value="UniProtKB-UniRule"/>
</dbReference>
<keyword evidence="5 6" id="KW-0676">Redox-active center</keyword>
<keyword evidence="1 6" id="KW-0963">Cytoplasm</keyword>
<dbReference type="PANTHER" id="PTHR30111">
    <property type="entry name" value="33 KDA CHAPERONIN"/>
    <property type="match status" value="1"/>
</dbReference>
<accession>A0A1X9NF97</accession>
<dbReference type="GO" id="GO:0042026">
    <property type="term" value="P:protein refolding"/>
    <property type="evidence" value="ECO:0007669"/>
    <property type="project" value="TreeGrafter"/>
</dbReference>
<dbReference type="SUPFAM" id="SSF64397">
    <property type="entry name" value="Hsp33 domain"/>
    <property type="match status" value="1"/>
</dbReference>
<comment type="function">
    <text evidence="6">Redox regulated molecular chaperone. Protects both thermally unfolding and oxidatively damaged proteins from irreversible aggregation. Plays an important role in the bacterial defense system toward oxidative stress.</text>
</comment>
<evidence type="ECO:0000256" key="2">
    <source>
        <dbReference type="ARBA" id="ARBA00022833"/>
    </source>
</evidence>
<dbReference type="GO" id="GO:0044183">
    <property type="term" value="F:protein folding chaperone"/>
    <property type="evidence" value="ECO:0007669"/>
    <property type="project" value="TreeGrafter"/>
</dbReference>
<sequence length="284" mass="32077">MTDQLQRFIFDQTDIRGEITRLDTSYQETISNHHYPEVVAHLLGEFLAAATLLSATLKFEGTITLQARSEGEIPLIMAEASSDHKLRGIAREADNAVSEDFTKLLTNGQLIITVDPKQGQRYQGIVALEGNNLSECLEAYFLQSEQLSTRVWLASDQQQAVGMMLQELPPSEQVSAEQRQQDWQHISKLAETLTAPELLSLPFDELLYRLYHQEQVRMFEPDALAFQCSCSETRTLNALRTLGREELDSIIEEAGAIEVNCEFCHQHYSFDGTAIAQLFEPTLH</sequence>
<dbReference type="PANTHER" id="PTHR30111:SF1">
    <property type="entry name" value="33 KDA CHAPERONIN"/>
    <property type="match status" value="1"/>
</dbReference>
<dbReference type="PIRSF" id="PIRSF005261">
    <property type="entry name" value="Heat_shock_Hsp33"/>
    <property type="match status" value="1"/>
</dbReference>
<dbReference type="InterPro" id="IPR016154">
    <property type="entry name" value="Heat_shock_Hsp33_C"/>
</dbReference>
<dbReference type="HAMAP" id="MF_00117">
    <property type="entry name" value="HslO"/>
    <property type="match status" value="1"/>
</dbReference>
<dbReference type="Proteomes" id="UP000193450">
    <property type="component" value="Chromosome"/>
</dbReference>
<dbReference type="EMBL" id="CP019343">
    <property type="protein sequence ID" value="ARN73627.1"/>
    <property type="molecule type" value="Genomic_DNA"/>
</dbReference>
<feature type="disulfide bond" description="Redox-active" evidence="6">
    <location>
        <begin position="261"/>
        <end position="264"/>
    </location>
</feature>
<reference evidence="7 8" key="1">
    <citation type="submission" date="2016-11" db="EMBL/GenBank/DDBJ databases">
        <title>Trade-off between light-utilization and light-protection in marine flavobacteria.</title>
        <authorList>
            <person name="Kumagai Y."/>
        </authorList>
    </citation>
    <scope>NUCLEOTIDE SEQUENCE [LARGE SCALE GENOMIC DNA]</scope>
    <source>
        <strain evidence="7 8">NBRC 107125</strain>
    </source>
</reference>
<dbReference type="InterPro" id="IPR023212">
    <property type="entry name" value="Hsp33_helix_hairpin_bin_dom_sf"/>
</dbReference>
<evidence type="ECO:0000313" key="7">
    <source>
        <dbReference type="EMBL" id="ARN73627.1"/>
    </source>
</evidence>
<evidence type="ECO:0000313" key="8">
    <source>
        <dbReference type="Proteomes" id="UP000193450"/>
    </source>
</evidence>
<dbReference type="InterPro" id="IPR000397">
    <property type="entry name" value="Heat_shock_Hsp33"/>
</dbReference>
<organism evidence="7 8">
    <name type="scientific">Oceanicoccus sagamiensis</name>
    <dbReference type="NCBI Taxonomy" id="716816"/>
    <lineage>
        <taxon>Bacteria</taxon>
        <taxon>Pseudomonadati</taxon>
        <taxon>Pseudomonadota</taxon>
        <taxon>Gammaproteobacteria</taxon>
        <taxon>Cellvibrionales</taxon>
        <taxon>Spongiibacteraceae</taxon>
        <taxon>Oceanicoccus</taxon>
    </lineage>
</organism>
<evidence type="ECO:0000256" key="5">
    <source>
        <dbReference type="ARBA" id="ARBA00023284"/>
    </source>
</evidence>
<proteinExistence type="inferred from homology"/>
<evidence type="ECO:0000256" key="3">
    <source>
        <dbReference type="ARBA" id="ARBA00023157"/>
    </source>
</evidence>
<keyword evidence="3 6" id="KW-1015">Disulfide bond</keyword>
<dbReference type="Gene3D" id="1.10.287.480">
    <property type="entry name" value="helix hairpin bin"/>
    <property type="match status" value="1"/>
</dbReference>
<dbReference type="KEGG" id="osg:BST96_05525"/>
<dbReference type="GO" id="GO:0005737">
    <property type="term" value="C:cytoplasm"/>
    <property type="evidence" value="ECO:0007669"/>
    <property type="project" value="UniProtKB-SubCell"/>
</dbReference>
<comment type="similarity">
    <text evidence="6">Belongs to the HSP33 family.</text>
</comment>
<dbReference type="NCBIfam" id="NF001033">
    <property type="entry name" value="PRK00114.1"/>
    <property type="match status" value="1"/>
</dbReference>
<dbReference type="CDD" id="cd00498">
    <property type="entry name" value="Hsp33"/>
    <property type="match status" value="1"/>
</dbReference>
<dbReference type="STRING" id="716816.BST96_05525"/>
<evidence type="ECO:0000256" key="1">
    <source>
        <dbReference type="ARBA" id="ARBA00022490"/>
    </source>
</evidence>
<keyword evidence="2 6" id="KW-0862">Zinc</keyword>
<evidence type="ECO:0000256" key="4">
    <source>
        <dbReference type="ARBA" id="ARBA00023186"/>
    </source>
</evidence>
<dbReference type="RefSeq" id="WP_085757741.1">
    <property type="nucleotide sequence ID" value="NZ_CP019343.1"/>
</dbReference>
<name>A0A1X9NF97_9GAMM</name>
<comment type="PTM">
    <text evidence="6">Under oxidizing conditions two disulfide bonds are formed involving the reactive cysteines. Under reducing conditions zinc is bound to the reactive cysteines and the protein is inactive.</text>
</comment>
<keyword evidence="8" id="KW-1185">Reference proteome</keyword>
<dbReference type="OrthoDB" id="9793753at2"/>
<protein>
    <recommendedName>
        <fullName evidence="6">33 kDa chaperonin</fullName>
    </recommendedName>
    <alternativeName>
        <fullName evidence="6">Heat shock protein 33 homolog</fullName>
        <shortName evidence="6">HSP33</shortName>
    </alternativeName>
</protein>
<keyword evidence="4 6" id="KW-0143">Chaperone</keyword>
<feature type="disulfide bond" description="Redox-active" evidence="6">
    <location>
        <begin position="228"/>
        <end position="230"/>
    </location>
</feature>
<dbReference type="SUPFAM" id="SSF118352">
    <property type="entry name" value="HSP33 redox switch-like"/>
    <property type="match status" value="1"/>
</dbReference>